<comment type="similarity">
    <text evidence="1">Belongs to the enoyl-CoA hydratase/isomerase family.</text>
</comment>
<dbReference type="InterPro" id="IPR001753">
    <property type="entry name" value="Enoyl-CoA_hydra/iso"/>
</dbReference>
<dbReference type="InterPro" id="IPR029045">
    <property type="entry name" value="ClpP/crotonase-like_dom_sf"/>
</dbReference>
<dbReference type="Pfam" id="PF00378">
    <property type="entry name" value="ECH_1"/>
    <property type="match status" value="1"/>
</dbReference>
<dbReference type="InterPro" id="IPR051683">
    <property type="entry name" value="Enoyl-CoA_Hydratase/Isomerase"/>
</dbReference>
<dbReference type="Proteomes" id="UP001223978">
    <property type="component" value="Unassembled WGS sequence"/>
</dbReference>
<evidence type="ECO:0000313" key="2">
    <source>
        <dbReference type="EMBL" id="MDI3403228.1"/>
    </source>
</evidence>
<reference evidence="2 3" key="1">
    <citation type="submission" date="2023-05" db="EMBL/GenBank/DDBJ databases">
        <title>Draft genome sequence of Streptomyces sp. B-S-A6 isolated from a cave soil in Thailand.</title>
        <authorList>
            <person name="Chamroensaksri N."/>
            <person name="Muangham S."/>
        </authorList>
    </citation>
    <scope>NUCLEOTIDE SEQUENCE [LARGE SCALE GENOMIC DNA]</scope>
    <source>
        <strain evidence="2 3">B-S-A6</strain>
    </source>
</reference>
<dbReference type="SUPFAM" id="SSF52096">
    <property type="entry name" value="ClpP/crotonase"/>
    <property type="match status" value="1"/>
</dbReference>
<dbReference type="RefSeq" id="WP_282541180.1">
    <property type="nucleotide sequence ID" value="NZ_JASCIQ010000004.1"/>
</dbReference>
<gene>
    <name evidence="2" type="ORF">QIS96_05235</name>
</gene>
<sequence length="258" mass="27052">MASTSPATVSLAVDRTVARVTIDNPTRANALNRSMLKALGDHLGTVTRRRDVSVVVLTGAGPNFCAGLEISEISERPAARIEEEFVRVEEVLAGCPKPTIAAIRGHCVGGGTQLAAACDLRIASTQAGFAITPAKLGLIYPASSIDRLVRIIGPAATKRLIFTADAITASTALHYGLVTDVVEEEALDATVHRMAATIASRAPNTLTAAKQMTDEASANGRVSGELHRRWRTAPNHELGIGLAAFAARAEPVFGTHNS</sequence>
<evidence type="ECO:0000256" key="1">
    <source>
        <dbReference type="ARBA" id="ARBA00005254"/>
    </source>
</evidence>
<dbReference type="PANTHER" id="PTHR42964:SF1">
    <property type="entry name" value="POLYKETIDE BIOSYNTHESIS ENOYL-COA HYDRATASE PKSH-RELATED"/>
    <property type="match status" value="1"/>
</dbReference>
<name>A0ABT6S579_9ACTN</name>
<accession>A0ABT6S579</accession>
<dbReference type="Gene3D" id="3.90.226.10">
    <property type="entry name" value="2-enoyl-CoA Hydratase, Chain A, domain 1"/>
    <property type="match status" value="1"/>
</dbReference>
<dbReference type="PANTHER" id="PTHR42964">
    <property type="entry name" value="ENOYL-COA HYDRATASE"/>
    <property type="match status" value="1"/>
</dbReference>
<dbReference type="CDD" id="cd06558">
    <property type="entry name" value="crotonase-like"/>
    <property type="match status" value="1"/>
</dbReference>
<comment type="caution">
    <text evidence="2">The sequence shown here is derived from an EMBL/GenBank/DDBJ whole genome shotgun (WGS) entry which is preliminary data.</text>
</comment>
<keyword evidence="3" id="KW-1185">Reference proteome</keyword>
<proteinExistence type="inferred from homology"/>
<protein>
    <submittedName>
        <fullName evidence="2">Enoyl-CoA hydratase/isomerase family protein</fullName>
    </submittedName>
</protein>
<organism evidence="2 3">
    <name type="scientific">Streptomyces cavernicola</name>
    <dbReference type="NCBI Taxonomy" id="3043613"/>
    <lineage>
        <taxon>Bacteria</taxon>
        <taxon>Bacillati</taxon>
        <taxon>Actinomycetota</taxon>
        <taxon>Actinomycetes</taxon>
        <taxon>Kitasatosporales</taxon>
        <taxon>Streptomycetaceae</taxon>
        <taxon>Streptomyces</taxon>
    </lineage>
</organism>
<evidence type="ECO:0000313" key="3">
    <source>
        <dbReference type="Proteomes" id="UP001223978"/>
    </source>
</evidence>
<dbReference type="EMBL" id="JASCIQ010000004">
    <property type="protein sequence ID" value="MDI3403228.1"/>
    <property type="molecule type" value="Genomic_DNA"/>
</dbReference>